<dbReference type="GO" id="GO:0005886">
    <property type="term" value="C:plasma membrane"/>
    <property type="evidence" value="ECO:0007669"/>
    <property type="project" value="UniProtKB-SubCell"/>
</dbReference>
<dbReference type="RefSeq" id="WP_091705945.1">
    <property type="nucleotide sequence ID" value="NZ_BMYN01000007.1"/>
</dbReference>
<evidence type="ECO:0000313" key="13">
    <source>
        <dbReference type="EMBL" id="SFK14112.1"/>
    </source>
</evidence>
<evidence type="ECO:0000256" key="8">
    <source>
        <dbReference type="ARBA" id="ARBA00023136"/>
    </source>
</evidence>
<evidence type="ECO:0000256" key="7">
    <source>
        <dbReference type="ARBA" id="ARBA00022989"/>
    </source>
</evidence>
<name>A0A1I3X2U3_9GAMM</name>
<keyword evidence="7 11" id="KW-1133">Transmembrane helix</keyword>
<evidence type="ECO:0000256" key="5">
    <source>
        <dbReference type="ARBA" id="ARBA00022519"/>
    </source>
</evidence>
<dbReference type="GO" id="GO:0015628">
    <property type="term" value="P:protein secretion by the type II secretion system"/>
    <property type="evidence" value="ECO:0007669"/>
    <property type="project" value="InterPro"/>
</dbReference>
<dbReference type="NCBIfam" id="TIGR02532">
    <property type="entry name" value="IV_pilin_GFxxxE"/>
    <property type="match status" value="1"/>
</dbReference>
<evidence type="ECO:0000256" key="11">
    <source>
        <dbReference type="SAM" id="Phobius"/>
    </source>
</evidence>
<dbReference type="OrthoDB" id="2313614at2"/>
<evidence type="ECO:0000256" key="1">
    <source>
        <dbReference type="ARBA" id="ARBA00004377"/>
    </source>
</evidence>
<keyword evidence="8 11" id="KW-0472">Membrane</keyword>
<dbReference type="SUPFAM" id="SSF54523">
    <property type="entry name" value="Pili subunits"/>
    <property type="match status" value="1"/>
</dbReference>
<keyword evidence="5" id="KW-0997">Cell inner membrane</keyword>
<keyword evidence="4" id="KW-0488">Methylation</keyword>
<evidence type="ECO:0000256" key="9">
    <source>
        <dbReference type="ARBA" id="ARBA00025772"/>
    </source>
</evidence>
<comment type="similarity">
    <text evidence="9">Belongs to the GSP H family.</text>
</comment>
<dbReference type="EMBL" id="FOSC01000011">
    <property type="protein sequence ID" value="SFK14112.1"/>
    <property type="molecule type" value="Genomic_DNA"/>
</dbReference>
<gene>
    <name evidence="13" type="ORF">SAMN05216429_11119</name>
</gene>
<sequence length="198" mass="20928">MFRKHDSGFTLIELIVTIAVLAIVSMYAIPSFREVVMNNRLTAQTNEVTSLISYARSEASKVLGGVVTVCGSTDGATCSGNNALETGIIIFYDEDMDRTLDGSDELLKVQGALGGGNSLRIRGMTSSGGNYIQFDSKGFPRSLSVGDDGSGTFIICDERGAGQARAVSINASGQAYLARDTDDNGILNDYDGNDISCP</sequence>
<feature type="domain" description="General secretion pathway GspH" evidence="12">
    <location>
        <begin position="44"/>
        <end position="173"/>
    </location>
</feature>
<dbReference type="AlphaFoldDB" id="A0A1I3X2U3"/>
<feature type="transmembrane region" description="Helical" evidence="11">
    <location>
        <begin position="7"/>
        <end position="29"/>
    </location>
</feature>
<dbReference type="Proteomes" id="UP000199445">
    <property type="component" value="Unassembled WGS sequence"/>
</dbReference>
<keyword evidence="6 11" id="KW-0812">Transmembrane</keyword>
<proteinExistence type="inferred from homology"/>
<dbReference type="Pfam" id="PF07963">
    <property type="entry name" value="N_methyl"/>
    <property type="match status" value="1"/>
</dbReference>
<dbReference type="Pfam" id="PF12019">
    <property type="entry name" value="GspH"/>
    <property type="match status" value="1"/>
</dbReference>
<evidence type="ECO:0000259" key="12">
    <source>
        <dbReference type="Pfam" id="PF12019"/>
    </source>
</evidence>
<keyword evidence="3" id="KW-1003">Cell membrane</keyword>
<keyword evidence="14" id="KW-1185">Reference proteome</keyword>
<evidence type="ECO:0000313" key="14">
    <source>
        <dbReference type="Proteomes" id="UP000199445"/>
    </source>
</evidence>
<protein>
    <recommendedName>
        <fullName evidence="2">Type II secretion system protein H</fullName>
    </recommendedName>
    <alternativeName>
        <fullName evidence="10">General secretion pathway protein H</fullName>
    </alternativeName>
</protein>
<dbReference type="Gene3D" id="3.55.40.10">
    <property type="entry name" value="minor pseudopilin epsh domain"/>
    <property type="match status" value="1"/>
</dbReference>
<dbReference type="InterPro" id="IPR022346">
    <property type="entry name" value="T2SS_GspH"/>
</dbReference>
<reference evidence="13 14" key="1">
    <citation type="submission" date="2016-10" db="EMBL/GenBank/DDBJ databases">
        <authorList>
            <person name="de Groot N.N."/>
        </authorList>
    </citation>
    <scope>NUCLEOTIDE SEQUENCE [LARGE SCALE GENOMIC DNA]</scope>
    <source>
        <strain evidence="13 14">IBRC-M 10445</strain>
    </source>
</reference>
<dbReference type="InterPro" id="IPR012902">
    <property type="entry name" value="N_methyl_site"/>
</dbReference>
<comment type="subcellular location">
    <subcellularLocation>
        <location evidence="1">Cell inner membrane</location>
        <topology evidence="1">Single-pass membrane protein</topology>
    </subcellularLocation>
</comment>
<dbReference type="GO" id="GO:0015627">
    <property type="term" value="C:type II protein secretion system complex"/>
    <property type="evidence" value="ECO:0007669"/>
    <property type="project" value="InterPro"/>
</dbReference>
<evidence type="ECO:0000256" key="10">
    <source>
        <dbReference type="ARBA" id="ARBA00030775"/>
    </source>
</evidence>
<evidence type="ECO:0000256" key="6">
    <source>
        <dbReference type="ARBA" id="ARBA00022692"/>
    </source>
</evidence>
<evidence type="ECO:0000256" key="3">
    <source>
        <dbReference type="ARBA" id="ARBA00022475"/>
    </source>
</evidence>
<organism evidence="13 14">
    <name type="scientific">Marinobacter persicus</name>
    <dbReference type="NCBI Taxonomy" id="930118"/>
    <lineage>
        <taxon>Bacteria</taxon>
        <taxon>Pseudomonadati</taxon>
        <taxon>Pseudomonadota</taxon>
        <taxon>Gammaproteobacteria</taxon>
        <taxon>Pseudomonadales</taxon>
        <taxon>Marinobacteraceae</taxon>
        <taxon>Marinobacter</taxon>
    </lineage>
</organism>
<evidence type="ECO:0000256" key="4">
    <source>
        <dbReference type="ARBA" id="ARBA00022481"/>
    </source>
</evidence>
<evidence type="ECO:0000256" key="2">
    <source>
        <dbReference type="ARBA" id="ARBA00021549"/>
    </source>
</evidence>
<dbReference type="InterPro" id="IPR045584">
    <property type="entry name" value="Pilin-like"/>
</dbReference>
<accession>A0A1I3X2U3</accession>